<organism evidence="2 3">
    <name type="scientific">Prorocentrum cordatum</name>
    <dbReference type="NCBI Taxonomy" id="2364126"/>
    <lineage>
        <taxon>Eukaryota</taxon>
        <taxon>Sar</taxon>
        <taxon>Alveolata</taxon>
        <taxon>Dinophyceae</taxon>
        <taxon>Prorocentrales</taxon>
        <taxon>Prorocentraceae</taxon>
        <taxon>Prorocentrum</taxon>
    </lineage>
</organism>
<comment type="caution">
    <text evidence="2">The sequence shown here is derived from an EMBL/GenBank/DDBJ whole genome shotgun (WGS) entry which is preliminary data.</text>
</comment>
<dbReference type="Gene3D" id="3.40.50.1820">
    <property type="entry name" value="alpha/beta hydrolase"/>
    <property type="match status" value="1"/>
</dbReference>
<name>A0ABN9SPP8_9DINO</name>
<feature type="non-terminal residue" evidence="2">
    <location>
        <position position="128"/>
    </location>
</feature>
<evidence type="ECO:0000313" key="2">
    <source>
        <dbReference type="EMBL" id="CAK0833846.1"/>
    </source>
</evidence>
<dbReference type="InterPro" id="IPR050278">
    <property type="entry name" value="Serine_Prot_S9B/DPPIV"/>
</dbReference>
<evidence type="ECO:0000259" key="1">
    <source>
        <dbReference type="Pfam" id="PF00326"/>
    </source>
</evidence>
<dbReference type="EMBL" id="CAUYUJ010012377">
    <property type="protein sequence ID" value="CAK0833846.1"/>
    <property type="molecule type" value="Genomic_DNA"/>
</dbReference>
<dbReference type="PANTHER" id="PTHR11731:SF118">
    <property type="entry name" value="BLR1971 PROTEIN"/>
    <property type="match status" value="1"/>
</dbReference>
<dbReference type="InterPro" id="IPR001375">
    <property type="entry name" value="Peptidase_S9_cat"/>
</dbReference>
<dbReference type="Pfam" id="PF00326">
    <property type="entry name" value="Peptidase_S9"/>
    <property type="match status" value="1"/>
</dbReference>
<dbReference type="InterPro" id="IPR029058">
    <property type="entry name" value="AB_hydrolase_fold"/>
</dbReference>
<feature type="domain" description="Peptidase S9 prolyl oligopeptidase catalytic" evidence="1">
    <location>
        <begin position="2"/>
        <end position="128"/>
    </location>
</feature>
<evidence type="ECO:0000313" key="3">
    <source>
        <dbReference type="Proteomes" id="UP001189429"/>
    </source>
</evidence>
<gene>
    <name evidence="2" type="ORF">PCOR1329_LOCUS31418</name>
</gene>
<proteinExistence type="predicted"/>
<reference evidence="2" key="1">
    <citation type="submission" date="2023-10" db="EMBL/GenBank/DDBJ databases">
        <authorList>
            <person name="Chen Y."/>
            <person name="Shah S."/>
            <person name="Dougan E. K."/>
            <person name="Thang M."/>
            <person name="Chan C."/>
        </authorList>
    </citation>
    <scope>NUCLEOTIDE SEQUENCE [LARGE SCALE GENOMIC DNA]</scope>
</reference>
<dbReference type="SUPFAM" id="SSF53474">
    <property type="entry name" value="alpha/beta-Hydrolases"/>
    <property type="match status" value="1"/>
</dbReference>
<protein>
    <recommendedName>
        <fullName evidence="1">Peptidase S9 prolyl oligopeptidase catalytic domain-containing protein</fullName>
    </recommendedName>
</protein>
<dbReference type="Proteomes" id="UP001189429">
    <property type="component" value="Unassembled WGS sequence"/>
</dbReference>
<accession>A0ABN9SPP8</accession>
<keyword evidence="3" id="KW-1185">Reference proteome</keyword>
<dbReference type="PANTHER" id="PTHR11731">
    <property type="entry name" value="PROTEASE FAMILY S9B,C DIPEPTIDYL-PEPTIDASE IV-RELATED"/>
    <property type="match status" value="1"/>
</dbReference>
<sequence length="128" mass="14373">MCDGMGTNGRGRAFLEVCWQNLRDAGLPDRKAWIRAAARRRPWMDLARVGIYGGSAGGQNAVWALLDHDDLYRVAVADCGCYDNRVDKLWWNEQWLGYPVSECYGRNSCAGFVGQLSPRCRLMLVVGE</sequence>